<organism evidence="1 2">
    <name type="scientific">Quercus rubra</name>
    <name type="common">Northern red oak</name>
    <name type="synonym">Quercus borealis</name>
    <dbReference type="NCBI Taxonomy" id="3512"/>
    <lineage>
        <taxon>Eukaryota</taxon>
        <taxon>Viridiplantae</taxon>
        <taxon>Streptophyta</taxon>
        <taxon>Embryophyta</taxon>
        <taxon>Tracheophyta</taxon>
        <taxon>Spermatophyta</taxon>
        <taxon>Magnoliopsida</taxon>
        <taxon>eudicotyledons</taxon>
        <taxon>Gunneridae</taxon>
        <taxon>Pentapetalae</taxon>
        <taxon>rosids</taxon>
        <taxon>fabids</taxon>
        <taxon>Fagales</taxon>
        <taxon>Fagaceae</taxon>
        <taxon>Quercus</taxon>
    </lineage>
</organism>
<comment type="caution">
    <text evidence="1">The sequence shown here is derived from an EMBL/GenBank/DDBJ whole genome shotgun (WGS) entry which is preliminary data.</text>
</comment>
<dbReference type="AlphaFoldDB" id="A0AAN7DWP0"/>
<protein>
    <submittedName>
        <fullName evidence="1">Uncharacterized protein</fullName>
    </submittedName>
</protein>
<reference evidence="1 2" key="1">
    <citation type="journal article" date="2023" name="G3 (Bethesda)">
        <title>A haplotype-resolved chromosome-scale genome for Quercus rubra L. provides insights into the genetics of adaptive traits for red oak species.</title>
        <authorList>
            <person name="Kapoor B."/>
            <person name="Jenkins J."/>
            <person name="Schmutz J."/>
            <person name="Zhebentyayeva T."/>
            <person name="Kuelheim C."/>
            <person name="Coggeshall M."/>
            <person name="Heim C."/>
            <person name="Lasky J.R."/>
            <person name="Leites L."/>
            <person name="Islam-Faridi N."/>
            <person name="Romero-Severson J."/>
            <person name="DeLeo V.L."/>
            <person name="Lucas S.M."/>
            <person name="Lazic D."/>
            <person name="Gailing O."/>
            <person name="Carlson J."/>
            <person name="Staton M."/>
        </authorList>
    </citation>
    <scope>NUCLEOTIDE SEQUENCE [LARGE SCALE GENOMIC DNA]</scope>
    <source>
        <strain evidence="1">Pseudo-F2</strain>
    </source>
</reference>
<sequence>MDDVPPIQAELALVRDVHTFQRAPIHVLQQDLDFTVVVEHVVAFDHVWVVHVVEDLDFGADLAAHQVLVVLVYDLEGEGSTHRLVDHSVHGPSCATLDSIGSLELGVVEA</sequence>
<dbReference type="EMBL" id="JAXUIC010000090">
    <property type="protein sequence ID" value="KAK4551258.1"/>
    <property type="molecule type" value="Genomic_DNA"/>
</dbReference>
<dbReference type="Proteomes" id="UP001324115">
    <property type="component" value="Unassembled WGS sequence"/>
</dbReference>
<name>A0AAN7DWP0_QUERU</name>
<keyword evidence="2" id="KW-1185">Reference proteome</keyword>
<gene>
    <name evidence="1" type="ORF">RGQ29_032434</name>
</gene>
<proteinExistence type="predicted"/>
<evidence type="ECO:0000313" key="2">
    <source>
        <dbReference type="Proteomes" id="UP001324115"/>
    </source>
</evidence>
<accession>A0AAN7DWP0</accession>
<evidence type="ECO:0000313" key="1">
    <source>
        <dbReference type="EMBL" id="KAK4551258.1"/>
    </source>
</evidence>